<accession>A0A9P9HB68</accession>
<gene>
    <name evidence="1" type="ORF">BKA55DRAFT_689156</name>
</gene>
<dbReference type="Proteomes" id="UP000720189">
    <property type="component" value="Unassembled WGS sequence"/>
</dbReference>
<comment type="caution">
    <text evidence="1">The sequence shown here is derived from an EMBL/GenBank/DDBJ whole genome shotgun (WGS) entry which is preliminary data.</text>
</comment>
<proteinExistence type="predicted"/>
<dbReference type="GeneID" id="70229270"/>
<reference evidence="1" key="1">
    <citation type="journal article" date="2021" name="Nat. Commun.">
        <title>Genetic determinants of endophytism in the Arabidopsis root mycobiome.</title>
        <authorList>
            <person name="Mesny F."/>
            <person name="Miyauchi S."/>
            <person name="Thiergart T."/>
            <person name="Pickel B."/>
            <person name="Atanasova L."/>
            <person name="Karlsson M."/>
            <person name="Huettel B."/>
            <person name="Barry K.W."/>
            <person name="Haridas S."/>
            <person name="Chen C."/>
            <person name="Bauer D."/>
            <person name="Andreopoulos W."/>
            <person name="Pangilinan J."/>
            <person name="LaButti K."/>
            <person name="Riley R."/>
            <person name="Lipzen A."/>
            <person name="Clum A."/>
            <person name="Drula E."/>
            <person name="Henrissat B."/>
            <person name="Kohler A."/>
            <person name="Grigoriev I.V."/>
            <person name="Martin F.M."/>
            <person name="Hacquard S."/>
        </authorList>
    </citation>
    <scope>NUCLEOTIDE SEQUENCE</scope>
    <source>
        <strain evidence="1">MPI-CAGE-AT-0023</strain>
    </source>
</reference>
<evidence type="ECO:0000313" key="2">
    <source>
        <dbReference type="Proteomes" id="UP000720189"/>
    </source>
</evidence>
<evidence type="ECO:0008006" key="3">
    <source>
        <dbReference type="Google" id="ProtNLM"/>
    </source>
</evidence>
<keyword evidence="2" id="KW-1185">Reference proteome</keyword>
<organism evidence="1 2">
    <name type="scientific">Fusarium redolens</name>
    <dbReference type="NCBI Taxonomy" id="48865"/>
    <lineage>
        <taxon>Eukaryota</taxon>
        <taxon>Fungi</taxon>
        <taxon>Dikarya</taxon>
        <taxon>Ascomycota</taxon>
        <taxon>Pezizomycotina</taxon>
        <taxon>Sordariomycetes</taxon>
        <taxon>Hypocreomycetidae</taxon>
        <taxon>Hypocreales</taxon>
        <taxon>Nectriaceae</taxon>
        <taxon>Fusarium</taxon>
        <taxon>Fusarium redolens species complex</taxon>
    </lineage>
</organism>
<dbReference type="RefSeq" id="XP_046049905.1">
    <property type="nucleotide sequence ID" value="XM_046199316.1"/>
</dbReference>
<protein>
    <recommendedName>
        <fullName evidence="3">F-box domain-containing protein</fullName>
    </recommendedName>
</protein>
<sequence length="527" mass="60137">MTHSSTPRLPNDILFPIFSHFCLHCQDAYNESWDERPLQPIASQRKKQQAEAKAWYSIDRQALFSLSLTCRQFRDVAQSVLYHEFVLGYGDSWISEVYTWEDRLAPFIRTLARRPDLARLVKIVYLSHRIFGASNGREESHRDILLEAANALRIDLRAAWVERVPMISLGEAHDWPEVYPIFIKSYLDDDRKLTEKQERQLRRTMTENSVPGRRWMNAELIAMLLAHTPNVQHISIQGSRDWPTFGLAGSSLSALGVTHMPVKRLDLGMTARPLIKLSGNLETLNLHETMVNLENSMVEMPCLKTLRITGSFLTAERLLKLMGACTGGLVAFEYEAAQGQRYNSDDTRGTNFQLSDAIESLRLHKSTLQILHMDLTARREDIRRVKPGVNMRDFTGLQHLWINTLLLFPIILPPTLGTPADAEILVQFLPRSIVSLVTYRDGRCFVSDALHGLAAVKSQKFPFLKWVVLGPRGGGTLDQVFKAAGVKFSNKVYRLRQVRQYIQGPNADSRLEFPAYDREDDLWYGGE</sequence>
<name>A0A9P9HB68_FUSRE</name>
<dbReference type="AlphaFoldDB" id="A0A9P9HB68"/>
<evidence type="ECO:0000313" key="1">
    <source>
        <dbReference type="EMBL" id="KAH7253658.1"/>
    </source>
</evidence>
<dbReference type="OrthoDB" id="2520703at2759"/>
<dbReference type="EMBL" id="JAGMUX010000007">
    <property type="protein sequence ID" value="KAH7253658.1"/>
    <property type="molecule type" value="Genomic_DNA"/>
</dbReference>